<name>A0A443Z5N5_9GAMM</name>
<dbReference type="InterPro" id="IPR045540">
    <property type="entry name" value="YegS/DAGK_C"/>
</dbReference>
<dbReference type="Gene3D" id="2.60.200.40">
    <property type="match status" value="1"/>
</dbReference>
<keyword evidence="3" id="KW-1185">Reference proteome</keyword>
<evidence type="ECO:0000259" key="1">
    <source>
        <dbReference type="PROSITE" id="PS50146"/>
    </source>
</evidence>
<dbReference type="GO" id="GO:0016301">
    <property type="term" value="F:kinase activity"/>
    <property type="evidence" value="ECO:0007669"/>
    <property type="project" value="InterPro"/>
</dbReference>
<accession>A0A443Z5N5</accession>
<proteinExistence type="predicted"/>
<comment type="caution">
    <text evidence="2">The sequence shown here is derived from an EMBL/GenBank/DDBJ whole genome shotgun (WGS) entry which is preliminary data.</text>
</comment>
<dbReference type="EMBL" id="RSFE01000002">
    <property type="protein sequence ID" value="RWU12064.1"/>
    <property type="molecule type" value="Genomic_DNA"/>
</dbReference>
<dbReference type="PROSITE" id="PS50146">
    <property type="entry name" value="DAGK"/>
    <property type="match status" value="1"/>
</dbReference>
<dbReference type="Pfam" id="PF00781">
    <property type="entry name" value="DAGK_cat"/>
    <property type="match status" value="1"/>
</dbReference>
<feature type="domain" description="DAGKc" evidence="1">
    <location>
        <begin position="67"/>
        <end position="150"/>
    </location>
</feature>
<evidence type="ECO:0000313" key="2">
    <source>
        <dbReference type="EMBL" id="RWU12064.1"/>
    </source>
</evidence>
<gene>
    <name evidence="2" type="ORF">EGC76_02415</name>
</gene>
<dbReference type="SUPFAM" id="SSF111331">
    <property type="entry name" value="NAD kinase/diacylglycerol kinase-like"/>
    <property type="match status" value="1"/>
</dbReference>
<dbReference type="Pfam" id="PF19279">
    <property type="entry name" value="YegS_C"/>
    <property type="match status" value="1"/>
</dbReference>
<dbReference type="AlphaFoldDB" id="A0A443Z5N5"/>
<evidence type="ECO:0000313" key="3">
    <source>
        <dbReference type="Proteomes" id="UP000288789"/>
    </source>
</evidence>
<dbReference type="Gene3D" id="3.40.50.10330">
    <property type="entry name" value="Probable inorganic polyphosphate/atp-NAD kinase, domain 1"/>
    <property type="match status" value="1"/>
</dbReference>
<dbReference type="InterPro" id="IPR001206">
    <property type="entry name" value="Diacylglycerol_kinase_cat_dom"/>
</dbReference>
<dbReference type="OrthoDB" id="142078at2"/>
<dbReference type="InterPro" id="IPR016064">
    <property type="entry name" value="NAD/diacylglycerol_kinase_sf"/>
</dbReference>
<sequence length="293" mass="32563">MPDTVVIYFNALSSRARRFARHYEAYFEAYFVRQQNAGSVVVLPSSASRHHDIELLREACQTANECVVIGGDGSVNIVANVVVKTPVKLTVIPVGTGNDFARDHGLRNWRWRMRTPITTSIECLGVANTCYFVNHVGTGLSVDLMHLQPAWLKQSAGRLSYSIALLRYLFGSFNHRSRVHHEQHWDDGQIVALGRYIGGGIPVHPNANRSTGILARIGIPQMGRWQQLKALLRVVQNKVEQTPALEFSTANKFSIGDSEHPVELDGDIHFQDPVSVSVLTEAIYVTVPAGQRL</sequence>
<dbReference type="InterPro" id="IPR017438">
    <property type="entry name" value="ATP-NAD_kinase_N"/>
</dbReference>
<organism evidence="2 3">
    <name type="scientific">Pseudidiomarina gelatinasegens</name>
    <dbReference type="NCBI Taxonomy" id="2487740"/>
    <lineage>
        <taxon>Bacteria</taxon>
        <taxon>Pseudomonadati</taxon>
        <taxon>Pseudomonadota</taxon>
        <taxon>Gammaproteobacteria</taxon>
        <taxon>Alteromonadales</taxon>
        <taxon>Idiomarinaceae</taxon>
        <taxon>Pseudidiomarina</taxon>
    </lineage>
</organism>
<reference evidence="2 3" key="1">
    <citation type="submission" date="2018-12" db="EMBL/GenBank/DDBJ databases">
        <authorList>
            <person name="Li A."/>
            <person name="Zhang M."/>
            <person name="Zhu H."/>
        </authorList>
    </citation>
    <scope>NUCLEOTIDE SEQUENCE [LARGE SCALE GENOMIC DNA]</scope>
    <source>
        <strain evidence="2 3">R04H25</strain>
    </source>
</reference>
<dbReference type="RefSeq" id="WP_128351432.1">
    <property type="nucleotide sequence ID" value="NZ_RSFE01000002.1"/>
</dbReference>
<protein>
    <recommendedName>
        <fullName evidence="1">DAGKc domain-containing protein</fullName>
    </recommendedName>
</protein>
<dbReference type="Proteomes" id="UP000288789">
    <property type="component" value="Unassembled WGS sequence"/>
</dbReference>